<feature type="non-terminal residue" evidence="2">
    <location>
        <position position="332"/>
    </location>
</feature>
<dbReference type="AlphaFoldDB" id="A0A6J4SHZ8"/>
<feature type="region of interest" description="Disordered" evidence="1">
    <location>
        <begin position="19"/>
        <end position="122"/>
    </location>
</feature>
<feature type="compositionally biased region" description="Basic and acidic residues" evidence="1">
    <location>
        <begin position="55"/>
        <end position="71"/>
    </location>
</feature>
<evidence type="ECO:0000313" key="2">
    <source>
        <dbReference type="EMBL" id="CAA9496315.1"/>
    </source>
</evidence>
<protein>
    <submittedName>
        <fullName evidence="2">dTDP-glucose 4,6-dehydratase</fullName>
        <ecNumber evidence="2">4.2.1.46</ecNumber>
    </submittedName>
</protein>
<gene>
    <name evidence="2" type="ORF">AVDCRST_MAG30-1663</name>
</gene>
<accession>A0A6J4SHZ8</accession>
<feature type="compositionally biased region" description="Low complexity" evidence="1">
    <location>
        <begin position="311"/>
        <end position="325"/>
    </location>
</feature>
<feature type="compositionally biased region" description="Basic residues" evidence="1">
    <location>
        <begin position="215"/>
        <end position="224"/>
    </location>
</feature>
<proteinExistence type="predicted"/>
<name>A0A6J4SHZ8_9ACTN</name>
<feature type="compositionally biased region" description="Basic and acidic residues" evidence="1">
    <location>
        <begin position="83"/>
        <end position="99"/>
    </location>
</feature>
<feature type="compositionally biased region" description="Basic residues" evidence="1">
    <location>
        <begin position="247"/>
        <end position="269"/>
    </location>
</feature>
<feature type="compositionally biased region" description="Low complexity" evidence="1">
    <location>
        <begin position="190"/>
        <end position="210"/>
    </location>
</feature>
<dbReference type="EMBL" id="CADCVS010000224">
    <property type="protein sequence ID" value="CAA9496315.1"/>
    <property type="molecule type" value="Genomic_DNA"/>
</dbReference>
<keyword evidence="2" id="KW-0456">Lyase</keyword>
<feature type="compositionally biased region" description="Basic residues" evidence="1">
    <location>
        <begin position="22"/>
        <end position="37"/>
    </location>
</feature>
<sequence length="332" mass="37172">EAAGVRRGRVHRLELRAAAPARPRRRDRRARQVHLRRARGELPRLRRPPGLLVHPRGDRGPRGGRRRDGGLRRRRELRRRDARRPLDRRARRVRQDPRAGHLRPARGGAPARPALPPGLHRRGLRLDRGGLVHRAVAAGAVLALQRDEGRRGPARVVLPPHVRARGDDLPRLEQLRAVPVSREAHPADGAQRAARRPAAGLRRRPAGAQLDLRRGLRARHRPRPGPRGPGRGLQRRRPGRVPEPRGRRAHHRADGRLAGPHRVRHRPSRPRPPVLAELGQGPRPRLGAAGVLPRRPREDRAVVPGQRGLVGAHPLGRLPGLLRAPVRPRARL</sequence>
<reference evidence="2" key="1">
    <citation type="submission" date="2020-02" db="EMBL/GenBank/DDBJ databases">
        <authorList>
            <person name="Meier V. D."/>
        </authorList>
    </citation>
    <scope>NUCLEOTIDE SEQUENCE</scope>
    <source>
        <strain evidence="2">AVDCRST_MAG30</strain>
    </source>
</reference>
<feature type="compositionally biased region" description="Basic residues" evidence="1">
    <location>
        <begin position="72"/>
        <end position="82"/>
    </location>
</feature>
<feature type="region of interest" description="Disordered" evidence="1">
    <location>
        <begin position="178"/>
        <end position="332"/>
    </location>
</feature>
<organism evidence="2">
    <name type="scientific">uncultured Solirubrobacteraceae bacterium</name>
    <dbReference type="NCBI Taxonomy" id="1162706"/>
    <lineage>
        <taxon>Bacteria</taxon>
        <taxon>Bacillati</taxon>
        <taxon>Actinomycetota</taxon>
        <taxon>Thermoleophilia</taxon>
        <taxon>Solirubrobacterales</taxon>
        <taxon>Solirubrobacteraceae</taxon>
        <taxon>environmental samples</taxon>
    </lineage>
</organism>
<dbReference type="GO" id="GO:0008460">
    <property type="term" value="F:dTDP-glucose 4,6-dehydratase activity"/>
    <property type="evidence" value="ECO:0007669"/>
    <property type="project" value="UniProtKB-EC"/>
</dbReference>
<feature type="non-terminal residue" evidence="2">
    <location>
        <position position="1"/>
    </location>
</feature>
<dbReference type="EC" id="4.2.1.46" evidence="2"/>
<evidence type="ECO:0000256" key="1">
    <source>
        <dbReference type="SAM" id="MobiDB-lite"/>
    </source>
</evidence>